<dbReference type="AlphaFoldDB" id="A0A381SVC7"/>
<organism evidence="1">
    <name type="scientific">marine metagenome</name>
    <dbReference type="NCBI Taxonomy" id="408172"/>
    <lineage>
        <taxon>unclassified sequences</taxon>
        <taxon>metagenomes</taxon>
        <taxon>ecological metagenomes</taxon>
    </lineage>
</organism>
<reference evidence="1" key="1">
    <citation type="submission" date="2018-05" db="EMBL/GenBank/DDBJ databases">
        <authorList>
            <person name="Lanie J.A."/>
            <person name="Ng W.-L."/>
            <person name="Kazmierczak K.M."/>
            <person name="Andrzejewski T.M."/>
            <person name="Davidsen T.M."/>
            <person name="Wayne K.J."/>
            <person name="Tettelin H."/>
            <person name="Glass J.I."/>
            <person name="Rusch D."/>
            <person name="Podicherti R."/>
            <person name="Tsui H.-C.T."/>
            <person name="Winkler M.E."/>
        </authorList>
    </citation>
    <scope>NUCLEOTIDE SEQUENCE</scope>
</reference>
<name>A0A381SVC7_9ZZZZ</name>
<proteinExistence type="predicted"/>
<gene>
    <name evidence="1" type="ORF">METZ01_LOCUS60105</name>
</gene>
<protein>
    <submittedName>
        <fullName evidence="1">Uncharacterized protein</fullName>
    </submittedName>
</protein>
<dbReference type="EMBL" id="UINC01003543">
    <property type="protein sequence ID" value="SVA07251.1"/>
    <property type="molecule type" value="Genomic_DNA"/>
</dbReference>
<accession>A0A381SVC7</accession>
<evidence type="ECO:0000313" key="1">
    <source>
        <dbReference type="EMBL" id="SVA07251.1"/>
    </source>
</evidence>
<sequence length="269" mass="29282">MERGVIAFSVAILLLSSASIVPASAQAAEDPKQPSVDNPHMHLWGTDDLSSCWTHFDSNDSSGSAESGYGEQIFGDGQQVSVDYTCSMQDTFLQDMYLNSNGTIEVDLVVNIWSGDCDQGSECKNLTLTLYQGNIQVAQKEFQAVDNNGNDEMISWDIPVDQNTTRWNKSSEEPRLQVEFSWPGYNGIDCILPFVDCSGSFRMYYENNEDGNDATVNFPVVNMTEAGPNGEGPVDGEDDEGFLPGFGLLAGLGALALASVTSRSRTEEH</sequence>